<feature type="compositionally biased region" description="Low complexity" evidence="2">
    <location>
        <begin position="17"/>
        <end position="48"/>
    </location>
</feature>
<dbReference type="PANTHER" id="PTHR31301">
    <property type="entry name" value="LOB DOMAIN-CONTAINING PROTEIN 4-RELATED"/>
    <property type="match status" value="1"/>
</dbReference>
<keyword evidence="5" id="KW-1185">Reference proteome</keyword>
<evidence type="ECO:0000313" key="5">
    <source>
        <dbReference type="Proteomes" id="UP000823388"/>
    </source>
</evidence>
<dbReference type="AlphaFoldDB" id="A0A8T0VQ95"/>
<dbReference type="InterPro" id="IPR004883">
    <property type="entry name" value="LOB"/>
</dbReference>
<organism evidence="4 5">
    <name type="scientific">Panicum virgatum</name>
    <name type="common">Blackwell switchgrass</name>
    <dbReference type="NCBI Taxonomy" id="38727"/>
    <lineage>
        <taxon>Eukaryota</taxon>
        <taxon>Viridiplantae</taxon>
        <taxon>Streptophyta</taxon>
        <taxon>Embryophyta</taxon>
        <taxon>Tracheophyta</taxon>
        <taxon>Spermatophyta</taxon>
        <taxon>Magnoliopsida</taxon>
        <taxon>Liliopsida</taxon>
        <taxon>Poales</taxon>
        <taxon>Poaceae</taxon>
        <taxon>PACMAD clade</taxon>
        <taxon>Panicoideae</taxon>
        <taxon>Panicodae</taxon>
        <taxon>Paniceae</taxon>
        <taxon>Panicinae</taxon>
        <taxon>Panicum</taxon>
        <taxon>Panicum sect. Hiantes</taxon>
    </lineage>
</organism>
<evidence type="ECO:0000256" key="2">
    <source>
        <dbReference type="SAM" id="MobiDB-lite"/>
    </source>
</evidence>
<protein>
    <recommendedName>
        <fullName evidence="3">LOB domain-containing protein</fullName>
    </recommendedName>
</protein>
<dbReference type="PROSITE" id="PS50891">
    <property type="entry name" value="LOB"/>
    <property type="match status" value="1"/>
</dbReference>
<dbReference type="Pfam" id="PF03195">
    <property type="entry name" value="LOB"/>
    <property type="match status" value="1"/>
</dbReference>
<gene>
    <name evidence="4" type="ORF">PVAP13_2NG307100</name>
</gene>
<dbReference type="PANTHER" id="PTHR31301:SF186">
    <property type="entry name" value="OS09G0364100 PROTEIN"/>
    <property type="match status" value="1"/>
</dbReference>
<feature type="compositionally biased region" description="Pro residues" evidence="2">
    <location>
        <begin position="1"/>
        <end position="10"/>
    </location>
</feature>
<feature type="region of interest" description="Disordered" evidence="2">
    <location>
        <begin position="1"/>
        <end position="54"/>
    </location>
</feature>
<evidence type="ECO:0000313" key="4">
    <source>
        <dbReference type="EMBL" id="KAG2634693.1"/>
    </source>
</evidence>
<comment type="similarity">
    <text evidence="1">Belongs to the LOB domain-containing protein family.</text>
</comment>
<evidence type="ECO:0000256" key="1">
    <source>
        <dbReference type="ARBA" id="ARBA00005474"/>
    </source>
</evidence>
<accession>A0A8T0VQ95</accession>
<reference evidence="4" key="1">
    <citation type="submission" date="2020-05" db="EMBL/GenBank/DDBJ databases">
        <title>WGS assembly of Panicum virgatum.</title>
        <authorList>
            <person name="Lovell J.T."/>
            <person name="Jenkins J."/>
            <person name="Shu S."/>
            <person name="Juenger T.E."/>
            <person name="Schmutz J."/>
        </authorList>
    </citation>
    <scope>NUCLEOTIDE SEQUENCE</scope>
    <source>
        <strain evidence="4">AP13</strain>
    </source>
</reference>
<sequence length="352" mass="37608">MSSSSKPPPLLRLHVDTAAATTTANGSAASSGSKSSSRSPRPSAAAASGPGGGQNQACAACKYQRRKCNPDCPLAPYFPADQQRRFLNAHRLFGVKNIQRTLRWIDPERGPDAMRALIYQSEARAADPVGGCVTIIEQLQRQIERTELELAYVKQQIAFYRQAAAVDPLADPAMILPPPDAAAAVAGQDHQDNAAAVAVGALYAGQEPVPPGAAGLVFQDQQGYHHHHVLKADQQNHPPPQQLYNYFCYDGTAADESTQDGSVQQFGGFADTGGLKIGSPTLATLGEQLEQQCQLDAFDVKPPGLRATTERLGPADELMRPAEDHHDVDQHMEEPATAVAAPCHLELGFSSF</sequence>
<dbReference type="EMBL" id="CM029040">
    <property type="protein sequence ID" value="KAG2634693.1"/>
    <property type="molecule type" value="Genomic_DNA"/>
</dbReference>
<name>A0A8T0VQ95_PANVG</name>
<feature type="domain" description="LOB" evidence="3">
    <location>
        <begin position="56"/>
        <end position="157"/>
    </location>
</feature>
<proteinExistence type="inferred from homology"/>
<comment type="caution">
    <text evidence="4">The sequence shown here is derived from an EMBL/GenBank/DDBJ whole genome shotgun (WGS) entry which is preliminary data.</text>
</comment>
<dbReference type="Proteomes" id="UP000823388">
    <property type="component" value="Chromosome 2N"/>
</dbReference>
<evidence type="ECO:0000259" key="3">
    <source>
        <dbReference type="PROSITE" id="PS50891"/>
    </source>
</evidence>